<dbReference type="RefSeq" id="WP_114437015.1">
    <property type="nucleotide sequence ID" value="NZ_QPIZ01000011.1"/>
</dbReference>
<feature type="region of interest" description="Disordered" evidence="1">
    <location>
        <begin position="703"/>
        <end position="731"/>
    </location>
</feature>
<dbReference type="InterPro" id="IPR011621">
    <property type="entry name" value="Metal-dep_PHydrolase_7TM_intra"/>
</dbReference>
<accession>A0A368V2K5</accession>
<dbReference type="Proteomes" id="UP000252733">
    <property type="component" value="Unassembled WGS sequence"/>
</dbReference>
<evidence type="ECO:0000256" key="2">
    <source>
        <dbReference type="SAM" id="Phobius"/>
    </source>
</evidence>
<feature type="transmembrane region" description="Helical" evidence="2">
    <location>
        <begin position="390"/>
        <end position="407"/>
    </location>
</feature>
<gene>
    <name evidence="4" type="ORF">DFO77_11111</name>
</gene>
<keyword evidence="5" id="KW-1185">Reference proteome</keyword>
<dbReference type="SUPFAM" id="SSF109604">
    <property type="entry name" value="HD-domain/PDEase-like"/>
    <property type="match status" value="1"/>
</dbReference>
<evidence type="ECO:0000313" key="4">
    <source>
        <dbReference type="EMBL" id="RCW34510.1"/>
    </source>
</evidence>
<feature type="transmembrane region" description="Helical" evidence="2">
    <location>
        <begin position="342"/>
        <end position="360"/>
    </location>
</feature>
<sequence>MSGFFSNIKDNATAIYRILIFLSAIALVVYILPREGKFPYEYSKGKPWKHEMLIAPFDFPVYKSQNELQHERDSILDNFRPYFNFDTLRKAEQTNRIRIEFDNKKDELTEKYPFLLDTPARKDSNLWSIIKETTKKELIKIYNKGLINLPEQYINASPAFELILVRNNFAEPSGLSEFHNYQSAYQQITLHIFRQMKELTEVDQQVLDNLVSDLQINKYLEPNINFDHERTTRERDKILKNMSLTSGIVLSGQRIVDTGEIIDDKTVKILDSLKKEYETSLGSGSGYYFILLGQVLFTLLFMGLIYLFLYFFRRDVYNNLLSISFMLIMVIGMLLLVRLSRLFDFFPLYIIPFAILPIIIRTFFDSRLAFFMHVITILMGAFFTQNSFEFVYMQVPIGLIAIFSLFRMVRREQLVRASIFIVLAYSGFYTAMAILQEGDLQNIDLSLYGQFFINGAFILLVYPLIYVFEKAFGFISDVTLVELSDTNHPLLRKLAEKAPGSFQHSLQVGNLAQEAVYRIGGNPLLVRAGAMYHDIGKTVSPIFFTENQNTGFNPHTNLDYEKSAQSIIQHIEKGVKIARKHKLPEQIIDFIRTHQGTTKTKYFYNSYLNENPDKKPDISQFTYPGPTPFTKETAILMMADAVEAASRSLKKYTDVEIEKLVENIIESQIDENQFVNAPITFREITQVKEVFKQKLKNIYHARVEYPELKNQDTPQTSENREPQTPPDAPDE</sequence>
<dbReference type="InterPro" id="IPR052722">
    <property type="entry name" value="PgpH_phosphodiesterase"/>
</dbReference>
<keyword evidence="2" id="KW-1133">Transmembrane helix</keyword>
<dbReference type="SMART" id="SM00471">
    <property type="entry name" value="HDc"/>
    <property type="match status" value="1"/>
</dbReference>
<feature type="transmembrane region" description="Helical" evidence="2">
    <location>
        <begin position="367"/>
        <end position="384"/>
    </location>
</feature>
<dbReference type="Gene3D" id="1.10.3210.10">
    <property type="entry name" value="Hypothetical protein af1432"/>
    <property type="match status" value="1"/>
</dbReference>
<comment type="caution">
    <text evidence="4">The sequence shown here is derived from an EMBL/GenBank/DDBJ whole genome shotgun (WGS) entry which is preliminary data.</text>
</comment>
<dbReference type="Pfam" id="PF07697">
    <property type="entry name" value="7TMR-HDED"/>
    <property type="match status" value="1"/>
</dbReference>
<dbReference type="EMBL" id="QPIZ01000011">
    <property type="protein sequence ID" value="RCW34510.1"/>
    <property type="molecule type" value="Genomic_DNA"/>
</dbReference>
<proteinExistence type="predicted"/>
<evidence type="ECO:0000256" key="1">
    <source>
        <dbReference type="SAM" id="MobiDB-lite"/>
    </source>
</evidence>
<feature type="transmembrane region" description="Helical" evidence="2">
    <location>
        <begin position="414"/>
        <end position="435"/>
    </location>
</feature>
<protein>
    <recommendedName>
        <fullName evidence="3">HD/PDEase domain-containing protein</fullName>
    </recommendedName>
</protein>
<evidence type="ECO:0000259" key="3">
    <source>
        <dbReference type="SMART" id="SM00471"/>
    </source>
</evidence>
<feature type="domain" description="HD/PDEase" evidence="3">
    <location>
        <begin position="497"/>
        <end position="654"/>
    </location>
</feature>
<reference evidence="4 5" key="1">
    <citation type="submission" date="2018-07" db="EMBL/GenBank/DDBJ databases">
        <title>Freshwater and sediment microbial communities from various areas in North America, analyzing microbe dynamics in response to fracking.</title>
        <authorList>
            <person name="Lamendella R."/>
        </authorList>
    </citation>
    <scope>NUCLEOTIDE SEQUENCE [LARGE SCALE GENOMIC DNA]</scope>
    <source>
        <strain evidence="4 5">160A</strain>
    </source>
</reference>
<feature type="transmembrane region" description="Helical" evidence="2">
    <location>
        <begin position="316"/>
        <end position="336"/>
    </location>
</feature>
<feature type="transmembrane region" description="Helical" evidence="2">
    <location>
        <begin position="447"/>
        <end position="468"/>
    </location>
</feature>
<dbReference type="PANTHER" id="PTHR36442:SF1">
    <property type="entry name" value="CYCLIC-DI-AMP PHOSPHODIESTERASE PGPH"/>
    <property type="match status" value="1"/>
</dbReference>
<dbReference type="PANTHER" id="PTHR36442">
    <property type="entry name" value="CYCLIC-DI-AMP PHOSPHODIESTERASE PGPH"/>
    <property type="match status" value="1"/>
</dbReference>
<dbReference type="InterPro" id="IPR011624">
    <property type="entry name" value="Metal-dep_PHydrolase_7TM_extra"/>
</dbReference>
<dbReference type="InterPro" id="IPR003607">
    <property type="entry name" value="HD/PDEase_dom"/>
</dbReference>
<dbReference type="AlphaFoldDB" id="A0A368V2K5"/>
<dbReference type="InterPro" id="IPR006675">
    <property type="entry name" value="HDIG_dom"/>
</dbReference>
<dbReference type="NCBIfam" id="TIGR00277">
    <property type="entry name" value="HDIG"/>
    <property type="match status" value="1"/>
</dbReference>
<organism evidence="4 5">
    <name type="scientific">Marinilabilia salmonicolor</name>
    <dbReference type="NCBI Taxonomy" id="989"/>
    <lineage>
        <taxon>Bacteria</taxon>
        <taxon>Pseudomonadati</taxon>
        <taxon>Bacteroidota</taxon>
        <taxon>Bacteroidia</taxon>
        <taxon>Marinilabiliales</taxon>
        <taxon>Marinilabiliaceae</taxon>
        <taxon>Marinilabilia</taxon>
    </lineage>
</organism>
<feature type="transmembrane region" description="Helical" evidence="2">
    <location>
        <begin position="14"/>
        <end position="32"/>
    </location>
</feature>
<dbReference type="Pfam" id="PF07698">
    <property type="entry name" value="7TM-7TMR_HD"/>
    <property type="match status" value="1"/>
</dbReference>
<dbReference type="Pfam" id="PF01966">
    <property type="entry name" value="HD"/>
    <property type="match status" value="1"/>
</dbReference>
<keyword evidence="2" id="KW-0812">Transmembrane</keyword>
<evidence type="ECO:0000313" key="5">
    <source>
        <dbReference type="Proteomes" id="UP000252733"/>
    </source>
</evidence>
<keyword evidence="2" id="KW-0472">Membrane</keyword>
<dbReference type="CDD" id="cd00077">
    <property type="entry name" value="HDc"/>
    <property type="match status" value="1"/>
</dbReference>
<dbReference type="InterPro" id="IPR006674">
    <property type="entry name" value="HD_domain"/>
</dbReference>
<name>A0A368V2K5_9BACT</name>
<feature type="transmembrane region" description="Helical" evidence="2">
    <location>
        <begin position="287"/>
        <end position="309"/>
    </location>
</feature>